<evidence type="ECO:0000256" key="1">
    <source>
        <dbReference type="SAM" id="MobiDB-lite"/>
    </source>
</evidence>
<name>A0A0W0EZV6_MONRR</name>
<comment type="caution">
    <text evidence="2">The sequence shown here is derived from an EMBL/GenBank/DDBJ whole genome shotgun (WGS) entry which is preliminary data.</text>
</comment>
<evidence type="ECO:0000313" key="3">
    <source>
        <dbReference type="Proteomes" id="UP000054988"/>
    </source>
</evidence>
<gene>
    <name evidence="2" type="ORF">WG66_17861</name>
</gene>
<reference evidence="2 3" key="1">
    <citation type="submission" date="2015-12" db="EMBL/GenBank/DDBJ databases">
        <title>Draft genome sequence of Moniliophthora roreri, the causal agent of frosty pod rot of cacao.</title>
        <authorList>
            <person name="Aime M.C."/>
            <person name="Diaz-Valderrama J.R."/>
            <person name="Kijpornyongpan T."/>
            <person name="Phillips-Mora W."/>
        </authorList>
    </citation>
    <scope>NUCLEOTIDE SEQUENCE [LARGE SCALE GENOMIC DNA]</scope>
    <source>
        <strain evidence="2 3">MCA 2952</strain>
    </source>
</reference>
<protein>
    <submittedName>
        <fullName evidence="2">Uncharacterized protein</fullName>
    </submittedName>
</protein>
<dbReference type="EMBL" id="LATX01002428">
    <property type="protein sequence ID" value="KTB29594.1"/>
    <property type="molecule type" value="Genomic_DNA"/>
</dbReference>
<dbReference type="AlphaFoldDB" id="A0A0W0EZV6"/>
<organism evidence="2 3">
    <name type="scientific">Moniliophthora roreri</name>
    <name type="common">Frosty pod rot fungus</name>
    <name type="synonym">Monilia roreri</name>
    <dbReference type="NCBI Taxonomy" id="221103"/>
    <lineage>
        <taxon>Eukaryota</taxon>
        <taxon>Fungi</taxon>
        <taxon>Dikarya</taxon>
        <taxon>Basidiomycota</taxon>
        <taxon>Agaricomycotina</taxon>
        <taxon>Agaricomycetes</taxon>
        <taxon>Agaricomycetidae</taxon>
        <taxon>Agaricales</taxon>
        <taxon>Marasmiineae</taxon>
        <taxon>Marasmiaceae</taxon>
        <taxon>Moniliophthora</taxon>
    </lineage>
</organism>
<feature type="compositionally biased region" description="Gly residues" evidence="1">
    <location>
        <begin position="315"/>
        <end position="325"/>
    </location>
</feature>
<accession>A0A0W0EZV6</accession>
<dbReference type="Proteomes" id="UP000054988">
    <property type="component" value="Unassembled WGS sequence"/>
</dbReference>
<feature type="region of interest" description="Disordered" evidence="1">
    <location>
        <begin position="269"/>
        <end position="325"/>
    </location>
</feature>
<evidence type="ECO:0000313" key="2">
    <source>
        <dbReference type="EMBL" id="KTB29594.1"/>
    </source>
</evidence>
<sequence length="325" mass="37292">MRPHLQNVLGTIPPSVAMSAVLRRWEYTIWRDVQKADVELWFSDFEELSESPGWYVSNALEPSLRYPPLLHSERITLLHFHQYWQELARITNLRHSMHTLDGLVDSIASHQAELQKLVDFRFVIPFTVIEKLWTCNDLDVQEQSLRLLPFLEDGFSSHSECYEEHHARERLVFISVLLNHLNCTDFTSYIATSTRGQEFIRFVHGQIISHDQRLPGPDHWTTDQRQELMSDWTRATQRVTEIGHLPPGYFAPIPEPHEESTTQATDAALPFPVINPDDPPREESESGAIPRSDHEMDGGGEDVLGPVERSEQGDRVGGLGTDERV</sequence>
<proteinExistence type="predicted"/>